<name>A0A1E4TEK5_9ASCO</name>
<dbReference type="NCBIfam" id="TIGR00418">
    <property type="entry name" value="thrS"/>
    <property type="match status" value="1"/>
</dbReference>
<dbReference type="Gene3D" id="3.30.930.10">
    <property type="entry name" value="Bira Bifunctional Protein, Domain 2"/>
    <property type="match status" value="1"/>
</dbReference>
<evidence type="ECO:0000256" key="11">
    <source>
        <dbReference type="ARBA" id="ARBA00031900"/>
    </source>
</evidence>
<evidence type="ECO:0000256" key="6">
    <source>
        <dbReference type="ARBA" id="ARBA00022840"/>
    </source>
</evidence>
<keyword evidence="6" id="KW-0067">ATP-binding</keyword>
<keyword evidence="7" id="KW-0648">Protein biosynthesis</keyword>
<dbReference type="SUPFAM" id="SSF52954">
    <property type="entry name" value="Class II aaRS ABD-related"/>
    <property type="match status" value="1"/>
</dbReference>
<evidence type="ECO:0000256" key="2">
    <source>
        <dbReference type="ARBA" id="ARBA00008226"/>
    </source>
</evidence>
<protein>
    <recommendedName>
        <fullName evidence="3">threonine--tRNA ligase</fullName>
        <ecNumber evidence="3">6.1.1.3</ecNumber>
    </recommendedName>
    <alternativeName>
        <fullName evidence="11">Threonyl-tRNA synthetase</fullName>
    </alternativeName>
</protein>
<dbReference type="InterPro" id="IPR047246">
    <property type="entry name" value="ThrRS_anticodon"/>
</dbReference>
<dbReference type="Pfam" id="PF00587">
    <property type="entry name" value="tRNA-synt_2b"/>
    <property type="match status" value="1"/>
</dbReference>
<dbReference type="FunFam" id="3.30.930.10:FF:000039">
    <property type="entry name" value="Threonyl-tRNA synthetase, mitochondrial"/>
    <property type="match status" value="1"/>
</dbReference>
<evidence type="ECO:0000256" key="9">
    <source>
        <dbReference type="ARBA" id="ARBA00023128"/>
    </source>
</evidence>
<evidence type="ECO:0000259" key="13">
    <source>
        <dbReference type="PROSITE" id="PS50862"/>
    </source>
</evidence>
<evidence type="ECO:0000256" key="7">
    <source>
        <dbReference type="ARBA" id="ARBA00022917"/>
    </source>
</evidence>
<proteinExistence type="inferred from homology"/>
<evidence type="ECO:0000256" key="4">
    <source>
        <dbReference type="ARBA" id="ARBA00022598"/>
    </source>
</evidence>
<evidence type="ECO:0000256" key="1">
    <source>
        <dbReference type="ARBA" id="ARBA00004305"/>
    </source>
</evidence>
<dbReference type="CDD" id="cd00860">
    <property type="entry name" value="ThrRS_anticodon"/>
    <property type="match status" value="1"/>
</dbReference>
<evidence type="ECO:0000313" key="15">
    <source>
        <dbReference type="Proteomes" id="UP000095023"/>
    </source>
</evidence>
<dbReference type="Pfam" id="PF03129">
    <property type="entry name" value="HGTP_anticodon"/>
    <property type="match status" value="1"/>
</dbReference>
<dbReference type="GO" id="GO:0004829">
    <property type="term" value="F:threonine-tRNA ligase activity"/>
    <property type="evidence" value="ECO:0007669"/>
    <property type="project" value="UniProtKB-EC"/>
</dbReference>
<dbReference type="GO" id="GO:0070159">
    <property type="term" value="P:mitochondrial threonyl-tRNA aminoacylation"/>
    <property type="evidence" value="ECO:0007669"/>
    <property type="project" value="EnsemblFungi"/>
</dbReference>
<dbReference type="InterPro" id="IPR033728">
    <property type="entry name" value="ThrRS_core"/>
</dbReference>
<evidence type="ECO:0000313" key="14">
    <source>
        <dbReference type="EMBL" id="ODV90118.1"/>
    </source>
</evidence>
<dbReference type="PROSITE" id="PS50862">
    <property type="entry name" value="AA_TRNA_LIGASE_II"/>
    <property type="match status" value="1"/>
</dbReference>
<gene>
    <name evidence="14" type="ORF">CANCADRAFT_24071</name>
</gene>
<dbReference type="InterPro" id="IPR036621">
    <property type="entry name" value="Anticodon-bd_dom_sf"/>
</dbReference>
<dbReference type="InterPro" id="IPR004154">
    <property type="entry name" value="Anticodon-bd"/>
</dbReference>
<keyword evidence="4" id="KW-0436">Ligase</keyword>
<dbReference type="InterPro" id="IPR002314">
    <property type="entry name" value="aa-tRNA-synt_IIb"/>
</dbReference>
<reference evidence="15" key="1">
    <citation type="submission" date="2016-02" db="EMBL/GenBank/DDBJ databases">
        <title>Comparative genomics of biotechnologically important yeasts.</title>
        <authorList>
            <consortium name="DOE Joint Genome Institute"/>
            <person name="Riley R."/>
            <person name="Haridas S."/>
            <person name="Wolfe K.H."/>
            <person name="Lopes M.R."/>
            <person name="Hittinger C.T."/>
            <person name="Goker M."/>
            <person name="Salamov A."/>
            <person name="Wisecaver J."/>
            <person name="Long T.M."/>
            <person name="Aerts A.L."/>
            <person name="Barry K."/>
            <person name="Choi C."/>
            <person name="Clum A."/>
            <person name="Coughlan A.Y."/>
            <person name="Deshpande S."/>
            <person name="Douglass A.P."/>
            <person name="Hanson S.J."/>
            <person name="Klenk H.-P."/>
            <person name="Labutti K."/>
            <person name="Lapidus A."/>
            <person name="Lindquist E."/>
            <person name="Lipzen A."/>
            <person name="Meier-Kolthoff J.P."/>
            <person name="Ohm R.A."/>
            <person name="Otillar R.P."/>
            <person name="Pangilinan J."/>
            <person name="Peng Y."/>
            <person name="Rokas A."/>
            <person name="Rosa C.A."/>
            <person name="Scheuner C."/>
            <person name="Sibirny A.A."/>
            <person name="Slot J.C."/>
            <person name="Stielow J.B."/>
            <person name="Sun H."/>
            <person name="Kurtzman C.P."/>
            <person name="Blackwell M."/>
            <person name="Jeffries T.W."/>
            <person name="Grigoriev I.V."/>
        </authorList>
    </citation>
    <scope>NUCLEOTIDE SEQUENCE [LARGE SCALE GENOMIC DNA]</scope>
    <source>
        <strain evidence="15">NRRL Y-17796</strain>
    </source>
</reference>
<dbReference type="EC" id="6.1.1.3" evidence="3"/>
<dbReference type="InterPro" id="IPR002320">
    <property type="entry name" value="Thr-tRNA-ligase_IIa"/>
</dbReference>
<dbReference type="InterPro" id="IPR006195">
    <property type="entry name" value="aa-tRNA-synth_II"/>
</dbReference>
<keyword evidence="9" id="KW-0496">Mitochondrion</keyword>
<dbReference type="AlphaFoldDB" id="A0A1E4TEK5"/>
<dbReference type="PANTHER" id="PTHR11451">
    <property type="entry name" value="THREONINE-TRNA LIGASE"/>
    <property type="match status" value="1"/>
</dbReference>
<dbReference type="Proteomes" id="UP000095023">
    <property type="component" value="Unassembled WGS sequence"/>
</dbReference>
<feature type="domain" description="Aminoacyl-transfer RNA synthetases class-II family profile" evidence="13">
    <location>
        <begin position="34"/>
        <end position="308"/>
    </location>
</feature>
<keyword evidence="10" id="KW-0030">Aminoacyl-tRNA synthetase</keyword>
<dbReference type="SUPFAM" id="SSF55681">
    <property type="entry name" value="Class II aaRS and biotin synthetases"/>
    <property type="match status" value="1"/>
</dbReference>
<evidence type="ECO:0000256" key="3">
    <source>
        <dbReference type="ARBA" id="ARBA00013163"/>
    </source>
</evidence>
<evidence type="ECO:0000256" key="5">
    <source>
        <dbReference type="ARBA" id="ARBA00022741"/>
    </source>
</evidence>
<dbReference type="PANTHER" id="PTHR11451:SF50">
    <property type="entry name" value="THREONINE--TRNA LIGASE, MITOCHONDRIAL"/>
    <property type="match status" value="1"/>
</dbReference>
<dbReference type="GO" id="GO:0005524">
    <property type="term" value="F:ATP binding"/>
    <property type="evidence" value="ECO:0007669"/>
    <property type="project" value="UniProtKB-KW"/>
</dbReference>
<dbReference type="OrthoDB" id="5423599at2759"/>
<dbReference type="EMBL" id="KV453842">
    <property type="protein sequence ID" value="ODV90118.1"/>
    <property type="molecule type" value="Genomic_DNA"/>
</dbReference>
<dbReference type="InterPro" id="IPR045864">
    <property type="entry name" value="aa-tRNA-synth_II/BPL/LPL"/>
</dbReference>
<evidence type="ECO:0000256" key="8">
    <source>
        <dbReference type="ARBA" id="ARBA00022946"/>
    </source>
</evidence>
<comment type="subcellular location">
    <subcellularLocation>
        <location evidence="1">Mitochondrion matrix</location>
    </subcellularLocation>
</comment>
<dbReference type="PRINTS" id="PR01047">
    <property type="entry name" value="TRNASYNTHTHR"/>
</dbReference>
<organism evidence="14 15">
    <name type="scientific">Tortispora caseinolytica NRRL Y-17796</name>
    <dbReference type="NCBI Taxonomy" id="767744"/>
    <lineage>
        <taxon>Eukaryota</taxon>
        <taxon>Fungi</taxon>
        <taxon>Dikarya</taxon>
        <taxon>Ascomycota</taxon>
        <taxon>Saccharomycotina</taxon>
        <taxon>Trigonopsidomycetes</taxon>
        <taxon>Trigonopsidales</taxon>
        <taxon>Trigonopsidaceae</taxon>
        <taxon>Tortispora</taxon>
    </lineage>
</organism>
<dbReference type="Gene3D" id="3.40.50.800">
    <property type="entry name" value="Anticodon-binding domain"/>
    <property type="match status" value="1"/>
</dbReference>
<keyword evidence="5" id="KW-0547">Nucleotide-binding</keyword>
<accession>A0A1E4TEK5</accession>
<dbReference type="GO" id="GO:0005759">
    <property type="term" value="C:mitochondrial matrix"/>
    <property type="evidence" value="ECO:0007669"/>
    <property type="project" value="UniProtKB-SubCell"/>
</dbReference>
<sequence length="396" mass="45919">MRWNSTLLDHRQIATKQQLFTTHPMSPGSPLFLPHGTRIFNTLLAYMRKVQRKYGYDEVVSPILYKKDLWVQSGHWDNFRDEMFHTGEFSLKPMNCPGHCLIYQSLDRSYRELPIKLSDFSPLHRNEATGGLSGLTRVRRFHQDDGHIFCMRDQIEQQISESLNMMVQVYNKFGFTDYKLMLSTRPEKYIGDIESWDKAEQALTNALNEMNHPWTINEADGAFYGPKIDVMLVDAHGKSHQTATLQLDFQLPQRFELEYRGAAQSLERPVMIHRAVFGSVERFMALLIENYQGNWPFWLSPRQLAILPVSELQVSYANSIKDYIAANDFFVDIDDSAESVSRRVRHAISMGYNYIAVVGDKEMNDGTVSIRTREARQENKLTKEQLLTLFNKKASE</sequence>
<evidence type="ECO:0000256" key="10">
    <source>
        <dbReference type="ARBA" id="ARBA00023146"/>
    </source>
</evidence>
<keyword evidence="15" id="KW-1185">Reference proteome</keyword>
<keyword evidence="8" id="KW-0809">Transit peptide</keyword>
<comment type="catalytic activity">
    <reaction evidence="12">
        <text>tRNA(Thr) + L-threonine + ATP = L-threonyl-tRNA(Thr) + AMP + diphosphate + H(+)</text>
        <dbReference type="Rhea" id="RHEA:24624"/>
        <dbReference type="Rhea" id="RHEA-COMP:9670"/>
        <dbReference type="Rhea" id="RHEA-COMP:9704"/>
        <dbReference type="ChEBI" id="CHEBI:15378"/>
        <dbReference type="ChEBI" id="CHEBI:30616"/>
        <dbReference type="ChEBI" id="CHEBI:33019"/>
        <dbReference type="ChEBI" id="CHEBI:57926"/>
        <dbReference type="ChEBI" id="CHEBI:78442"/>
        <dbReference type="ChEBI" id="CHEBI:78534"/>
        <dbReference type="ChEBI" id="CHEBI:456215"/>
        <dbReference type="EC" id="6.1.1.3"/>
    </reaction>
</comment>
<dbReference type="CDD" id="cd00771">
    <property type="entry name" value="ThrRS_core"/>
    <property type="match status" value="1"/>
</dbReference>
<comment type="similarity">
    <text evidence="2">Belongs to the class-II aminoacyl-tRNA synthetase family.</text>
</comment>
<evidence type="ECO:0000256" key="12">
    <source>
        <dbReference type="ARBA" id="ARBA00049515"/>
    </source>
</evidence>